<keyword evidence="10" id="KW-1185">Reference proteome</keyword>
<evidence type="ECO:0000256" key="1">
    <source>
        <dbReference type="ARBA" id="ARBA00007957"/>
    </source>
</evidence>
<dbReference type="Gene3D" id="3.30.1490.190">
    <property type="match status" value="1"/>
</dbReference>
<comment type="cofactor">
    <cofactor evidence="7">
        <name>Zn(2+)</name>
        <dbReference type="ChEBI" id="CHEBI:29105"/>
    </cofactor>
    <text evidence="7">Binds 1 zinc ion per subunit.</text>
</comment>
<dbReference type="AlphaFoldDB" id="W6S0G5"/>
<reference evidence="9 10" key="1">
    <citation type="submission" date="2013-11" db="EMBL/GenBank/DDBJ databases">
        <title>Complete genome sequence of Clostridum sp. M2/40.</title>
        <authorList>
            <person name="Wibberg D."/>
            <person name="Puehler A."/>
            <person name="Schlueter A."/>
        </authorList>
    </citation>
    <scope>NUCLEOTIDE SEQUENCE [LARGE SCALE GENOMIC DNA]</scope>
    <source>
        <strain evidence="10">M2/40</strain>
    </source>
</reference>
<dbReference type="PANTHER" id="PTHR33202">
    <property type="entry name" value="ZINC UPTAKE REGULATION PROTEIN"/>
    <property type="match status" value="1"/>
</dbReference>
<feature type="binding site" evidence="7">
    <location>
        <position position="94"/>
    </location>
    <ligand>
        <name>Zn(2+)</name>
        <dbReference type="ChEBI" id="CHEBI:29105"/>
    </ligand>
</feature>
<name>W6S0G5_9CLOT</name>
<dbReference type="GO" id="GO:0045892">
    <property type="term" value="P:negative regulation of DNA-templated transcription"/>
    <property type="evidence" value="ECO:0007669"/>
    <property type="project" value="TreeGrafter"/>
</dbReference>
<evidence type="ECO:0000256" key="4">
    <source>
        <dbReference type="ARBA" id="ARBA00023015"/>
    </source>
</evidence>
<dbReference type="GO" id="GO:0008270">
    <property type="term" value="F:zinc ion binding"/>
    <property type="evidence" value="ECO:0007669"/>
    <property type="project" value="TreeGrafter"/>
</dbReference>
<dbReference type="GO" id="GO:0000976">
    <property type="term" value="F:transcription cis-regulatory region binding"/>
    <property type="evidence" value="ECO:0007669"/>
    <property type="project" value="TreeGrafter"/>
</dbReference>
<protein>
    <submittedName>
        <fullName evidence="9">Fe2+/Zn2+ uptake regulation protein</fullName>
    </submittedName>
</protein>
<evidence type="ECO:0000256" key="2">
    <source>
        <dbReference type="ARBA" id="ARBA00022491"/>
    </source>
</evidence>
<dbReference type="GO" id="GO:0003700">
    <property type="term" value="F:DNA-binding transcription factor activity"/>
    <property type="evidence" value="ECO:0007669"/>
    <property type="project" value="InterPro"/>
</dbReference>
<keyword evidence="3 7" id="KW-0862">Zinc</keyword>
<dbReference type="InterPro" id="IPR036388">
    <property type="entry name" value="WH-like_DNA-bd_sf"/>
</dbReference>
<dbReference type="Pfam" id="PF01475">
    <property type="entry name" value="FUR"/>
    <property type="match status" value="1"/>
</dbReference>
<keyword evidence="6" id="KW-0804">Transcription</keyword>
<keyword evidence="8" id="KW-0408">Iron</keyword>
<dbReference type="InterPro" id="IPR002481">
    <property type="entry name" value="FUR"/>
</dbReference>
<dbReference type="Proteomes" id="UP000019426">
    <property type="component" value="Chromosome M2/40_rep1"/>
</dbReference>
<keyword evidence="4" id="KW-0805">Transcription regulation</keyword>
<evidence type="ECO:0000256" key="5">
    <source>
        <dbReference type="ARBA" id="ARBA00023125"/>
    </source>
</evidence>
<proteinExistence type="inferred from homology"/>
<evidence type="ECO:0000256" key="3">
    <source>
        <dbReference type="ARBA" id="ARBA00022833"/>
    </source>
</evidence>
<feature type="binding site" evidence="7">
    <location>
        <position position="130"/>
    </location>
    <ligand>
        <name>Zn(2+)</name>
        <dbReference type="ChEBI" id="CHEBI:29105"/>
    </ligand>
</feature>
<keyword evidence="7" id="KW-0479">Metal-binding</keyword>
<accession>W6S0G5</accession>
<dbReference type="CDD" id="cd07153">
    <property type="entry name" value="Fur_like"/>
    <property type="match status" value="1"/>
</dbReference>
<organism evidence="9 10">
    <name type="scientific">Clostridium bornimense</name>
    <dbReference type="NCBI Taxonomy" id="1216932"/>
    <lineage>
        <taxon>Bacteria</taxon>
        <taxon>Bacillati</taxon>
        <taxon>Bacillota</taxon>
        <taxon>Clostridia</taxon>
        <taxon>Eubacteriales</taxon>
        <taxon>Clostridiaceae</taxon>
        <taxon>Clostridium</taxon>
    </lineage>
</organism>
<keyword evidence="2" id="KW-0678">Repressor</keyword>
<keyword evidence="5" id="KW-0238">DNA-binding</keyword>
<dbReference type="Gene3D" id="1.10.10.10">
    <property type="entry name" value="Winged helix-like DNA-binding domain superfamily/Winged helix DNA-binding domain"/>
    <property type="match status" value="1"/>
</dbReference>
<feature type="binding site" evidence="8">
    <location>
        <position position="85"/>
    </location>
    <ligand>
        <name>Fe cation</name>
        <dbReference type="ChEBI" id="CHEBI:24875"/>
    </ligand>
</feature>
<dbReference type="OrthoDB" id="8659436at2"/>
<dbReference type="KEGG" id="clt:CM240_2211"/>
<dbReference type="GO" id="GO:1900376">
    <property type="term" value="P:regulation of secondary metabolite biosynthetic process"/>
    <property type="evidence" value="ECO:0007669"/>
    <property type="project" value="TreeGrafter"/>
</dbReference>
<dbReference type="PANTHER" id="PTHR33202:SF8">
    <property type="entry name" value="PEROXIDE-RESPONSIVE REPRESSOR PERR"/>
    <property type="match status" value="1"/>
</dbReference>
<feature type="binding site" evidence="7">
    <location>
        <position position="91"/>
    </location>
    <ligand>
        <name>Zn(2+)</name>
        <dbReference type="ChEBI" id="CHEBI:29105"/>
    </ligand>
</feature>
<sequence>MDIKELIKSNNMKVTKSRVEILKLLVENEGSYQVDEIYDILKKSGFEIDLSTVYRTLDSFYTKGLVDKFSLGDDRNTYSFNHHKHKHKLSCEICDKEVEIDCPMNTVEEIIKKTTGYTLVEHHLDFRAVCEDCRKKENNDT</sequence>
<evidence type="ECO:0000313" key="10">
    <source>
        <dbReference type="Proteomes" id="UP000019426"/>
    </source>
</evidence>
<dbReference type="SUPFAM" id="SSF46785">
    <property type="entry name" value="Winged helix' DNA-binding domain"/>
    <property type="match status" value="1"/>
</dbReference>
<dbReference type="EMBL" id="HG917868">
    <property type="protein sequence ID" value="CDM69354.1"/>
    <property type="molecule type" value="Genomic_DNA"/>
</dbReference>
<evidence type="ECO:0000313" key="9">
    <source>
        <dbReference type="EMBL" id="CDM69354.1"/>
    </source>
</evidence>
<dbReference type="InterPro" id="IPR043135">
    <property type="entry name" value="Fur_C"/>
</dbReference>
<comment type="similarity">
    <text evidence="1">Belongs to the Fur family.</text>
</comment>
<dbReference type="eggNOG" id="COG0735">
    <property type="taxonomic scope" value="Bacteria"/>
</dbReference>
<dbReference type="STRING" id="1216932.CM240_2211"/>
<dbReference type="RefSeq" id="WP_044039096.1">
    <property type="nucleotide sequence ID" value="NZ_HG917868.1"/>
</dbReference>
<dbReference type="InterPro" id="IPR036390">
    <property type="entry name" value="WH_DNA-bd_sf"/>
</dbReference>
<feature type="binding site" evidence="8">
    <location>
        <position position="122"/>
    </location>
    <ligand>
        <name>Fe cation</name>
        <dbReference type="ChEBI" id="CHEBI:24875"/>
    </ligand>
</feature>
<evidence type="ECO:0000256" key="6">
    <source>
        <dbReference type="ARBA" id="ARBA00023163"/>
    </source>
</evidence>
<evidence type="ECO:0000256" key="7">
    <source>
        <dbReference type="PIRSR" id="PIRSR602481-1"/>
    </source>
</evidence>
<feature type="binding site" evidence="7">
    <location>
        <position position="133"/>
    </location>
    <ligand>
        <name>Zn(2+)</name>
        <dbReference type="ChEBI" id="CHEBI:29105"/>
    </ligand>
</feature>
<comment type="cofactor">
    <cofactor evidence="8">
        <name>Mn(2+)</name>
        <dbReference type="ChEBI" id="CHEBI:29035"/>
    </cofactor>
    <cofactor evidence="8">
        <name>Fe(2+)</name>
        <dbReference type="ChEBI" id="CHEBI:29033"/>
    </cofactor>
    <text evidence="8">Binds 1 Mn(2+) or Fe(2+) ion per subunit.</text>
</comment>
<dbReference type="PATRIC" id="fig|1216932.3.peg.2195"/>
<evidence type="ECO:0000256" key="8">
    <source>
        <dbReference type="PIRSR" id="PIRSR602481-2"/>
    </source>
</evidence>
<gene>
    <name evidence="9" type="ORF">CM240_2211</name>
</gene>
<dbReference type="HOGENOM" id="CLU_096072_5_1_9"/>